<dbReference type="InterPro" id="IPR000073">
    <property type="entry name" value="AB_hydrolase_1"/>
</dbReference>
<accession>A0A1A2EEW3</accession>
<protein>
    <recommendedName>
        <fullName evidence="1">AB hydrolase-1 domain-containing protein</fullName>
    </recommendedName>
</protein>
<dbReference type="PANTHER" id="PTHR43798">
    <property type="entry name" value="MONOACYLGLYCEROL LIPASE"/>
    <property type="match status" value="1"/>
</dbReference>
<evidence type="ECO:0000313" key="2">
    <source>
        <dbReference type="EMBL" id="OBG03209.1"/>
    </source>
</evidence>
<sequence length="258" mass="27868">MEIVRSGPKDAAVPILLVHGVCHDAWCWQRYVSFFARYGHHVIALSLRGHGASSGGDRLHRIGLDDFVEDVADVVDTLGRKPVVVGHSMGGAVVQRYLATRAETVRAAVLFASATAGGLGGRRFLDVIRGNRPTAMLNALRIMAGRGGTADQVNNTPFFSGRLSTADAHAHAQRLGPESLRAVCDLLKEFSSVPQELPPMLVIGSRDDALFGVRSLQTTARAYRVLALLLDGLCHDMMLDPCWRIPAEHILEFVAALG</sequence>
<dbReference type="Pfam" id="PF12697">
    <property type="entry name" value="Abhydrolase_6"/>
    <property type="match status" value="1"/>
</dbReference>
<dbReference type="PANTHER" id="PTHR43798:SF33">
    <property type="entry name" value="HYDROLASE, PUTATIVE (AFU_ORTHOLOGUE AFUA_2G14860)-RELATED"/>
    <property type="match status" value="1"/>
</dbReference>
<feature type="domain" description="AB hydrolase-1" evidence="1">
    <location>
        <begin position="15"/>
        <end position="239"/>
    </location>
</feature>
<name>A0A1A2EEW3_MYCSD</name>
<dbReference type="Gene3D" id="3.40.50.1820">
    <property type="entry name" value="alpha/beta hydrolase"/>
    <property type="match status" value="1"/>
</dbReference>
<comment type="caution">
    <text evidence="2">The sequence shown here is derived from an EMBL/GenBank/DDBJ whole genome shotgun (WGS) entry which is preliminary data.</text>
</comment>
<dbReference type="Proteomes" id="UP000093985">
    <property type="component" value="Unassembled WGS sequence"/>
</dbReference>
<dbReference type="GO" id="GO:0047372">
    <property type="term" value="F:monoacylglycerol lipase activity"/>
    <property type="evidence" value="ECO:0007669"/>
    <property type="project" value="TreeGrafter"/>
</dbReference>
<dbReference type="GO" id="GO:0046464">
    <property type="term" value="P:acylglycerol catabolic process"/>
    <property type="evidence" value="ECO:0007669"/>
    <property type="project" value="TreeGrafter"/>
</dbReference>
<dbReference type="InterPro" id="IPR029058">
    <property type="entry name" value="AB_hydrolase_fold"/>
</dbReference>
<proteinExistence type="predicted"/>
<reference evidence="3" key="1">
    <citation type="submission" date="2016-06" db="EMBL/GenBank/DDBJ databases">
        <authorList>
            <person name="Sutton G."/>
            <person name="Brinkac L."/>
            <person name="Sanka R."/>
            <person name="Adams M."/>
            <person name="Lau E."/>
            <person name="Mehaffy C."/>
            <person name="Tameris M."/>
            <person name="Hatherill M."/>
            <person name="Hanekom W."/>
            <person name="Mahomed H."/>
            <person name="Mcshane H."/>
        </authorList>
    </citation>
    <scope>NUCLEOTIDE SEQUENCE [LARGE SCALE GENOMIC DNA]</scope>
    <source>
        <strain evidence="3">852014-51077_SCH5608930-a</strain>
    </source>
</reference>
<dbReference type="GO" id="GO:0016020">
    <property type="term" value="C:membrane"/>
    <property type="evidence" value="ECO:0007669"/>
    <property type="project" value="TreeGrafter"/>
</dbReference>
<evidence type="ECO:0000259" key="1">
    <source>
        <dbReference type="Pfam" id="PF12697"/>
    </source>
</evidence>
<dbReference type="SUPFAM" id="SSF53474">
    <property type="entry name" value="alpha/beta-Hydrolases"/>
    <property type="match status" value="1"/>
</dbReference>
<dbReference type="PRINTS" id="PR00111">
    <property type="entry name" value="ABHYDROLASE"/>
</dbReference>
<evidence type="ECO:0000313" key="3">
    <source>
        <dbReference type="Proteomes" id="UP000093985"/>
    </source>
</evidence>
<dbReference type="AlphaFoldDB" id="A0A1A2EEW3"/>
<organism evidence="2 3">
    <name type="scientific">Mycolicibacter sinensis (strain JDM601)</name>
    <name type="common">Mycobacterium sinense</name>
    <dbReference type="NCBI Taxonomy" id="875328"/>
    <lineage>
        <taxon>Bacteria</taxon>
        <taxon>Bacillati</taxon>
        <taxon>Actinomycetota</taxon>
        <taxon>Actinomycetes</taxon>
        <taxon>Mycobacteriales</taxon>
        <taxon>Mycobacteriaceae</taxon>
        <taxon>Mycolicibacter</taxon>
    </lineage>
</organism>
<dbReference type="InterPro" id="IPR050266">
    <property type="entry name" value="AB_hydrolase_sf"/>
</dbReference>
<dbReference type="EMBL" id="LZIN01000075">
    <property type="protein sequence ID" value="OBG03209.1"/>
    <property type="molecule type" value="Genomic_DNA"/>
</dbReference>
<gene>
    <name evidence="2" type="ORF">A5771_14020</name>
</gene>